<keyword evidence="2" id="KW-0479">Metal-binding</keyword>
<feature type="domain" description="4Fe-4S ferredoxin-type" evidence="5">
    <location>
        <begin position="577"/>
        <end position="606"/>
    </location>
</feature>
<sequence length="703" mass="74704">MLYRLSSRPRTCGVQGKGGRENVIQFWRGVYPCTVLRLGCGQERNGPPRVVRGENMVKSLILCDCAGSQHLDVSAIEAGCGLSCSKVHTALCTTELSAVEAALSEGEVLIACQQERATFEALAEDMEVDLPGFVDLRDRAGWGEGDAGPKMAALAAEAMLPTPETPAVDVISEGVCFVIGAGEVVEPLASKLGSVLAVTALITDEAEVMPSEGFDVIRGQVRQVRGALGGFEVRIDRLQMLEPAGRGAQLWSDAKDGARSACDIVIDLTGGVPFVPAPEKREGYLRADPRDPVAVADLAFEAVQMTGTFEKPLYVQVEETLCAHSRAEQVGCSNCLEICPTGAITSAGDHVEIDPMVCAGCGACAALCPSTAITYQDPAVSFVLARMQMLARSYRKAGGAAPRLLVHDVHGAEMIRLAARFGRGLPADVIPMELQVISGFGHAEMLAGLAHGFAQVHLLLAPTTERDALDRELVLAEAIGGTGKLGLIDVTDPDALSDLLYEAEVPVPLGDPVLPMGNRRQIARLAAQALNPGGSTLPLPTGAPYGAVEVNTDSCTLCLSCVSLCPSGALIDNPDMPQLNFQEDACLQCGMCQTICPEQAITLVPQLDLSDGALSQRVLNEEEPFACVECGALFGVKSTIERVMDKLVGVNPMFATSDQAKVMQMCDDCRVEAQFHSENNPFQAAPKPRVVRTEDYFSKRKDH</sequence>
<evidence type="ECO:0000256" key="1">
    <source>
        <dbReference type="ARBA" id="ARBA00022485"/>
    </source>
</evidence>
<reference evidence="7" key="1">
    <citation type="submission" date="2018-03" db="EMBL/GenBank/DDBJ databases">
        <authorList>
            <person name="Rodrigo-Torres L."/>
            <person name="Arahal R. D."/>
            <person name="Lucena T."/>
        </authorList>
    </citation>
    <scope>NUCLEOTIDE SEQUENCE [LARGE SCALE GENOMIC DNA]</scope>
    <source>
        <strain evidence="7">CECT 7615</strain>
    </source>
</reference>
<dbReference type="Pfam" id="PF13187">
    <property type="entry name" value="Fer4_9"/>
    <property type="match status" value="1"/>
</dbReference>
<name>A0A2R8CEC6_9RHOB</name>
<dbReference type="PANTHER" id="PTHR43687">
    <property type="entry name" value="ADENYLYLSULFATE REDUCTASE, BETA SUBUNIT"/>
    <property type="match status" value="1"/>
</dbReference>
<keyword evidence="4" id="KW-0411">Iron-sulfur</keyword>
<dbReference type="Proteomes" id="UP000244898">
    <property type="component" value="Unassembled WGS sequence"/>
</dbReference>
<dbReference type="InterPro" id="IPR050572">
    <property type="entry name" value="Fe-S_Ferredoxin"/>
</dbReference>
<dbReference type="Pfam" id="PF12838">
    <property type="entry name" value="Fer4_7"/>
    <property type="match status" value="1"/>
</dbReference>
<dbReference type="SUPFAM" id="SSF54862">
    <property type="entry name" value="4Fe-4S ferredoxins"/>
    <property type="match status" value="1"/>
</dbReference>
<dbReference type="InterPro" id="IPR017900">
    <property type="entry name" value="4Fe4S_Fe_S_CS"/>
</dbReference>
<dbReference type="GO" id="GO:0051539">
    <property type="term" value="F:4 iron, 4 sulfur cluster binding"/>
    <property type="evidence" value="ECO:0007669"/>
    <property type="project" value="UniProtKB-KW"/>
</dbReference>
<dbReference type="PROSITE" id="PS00198">
    <property type="entry name" value="4FE4S_FER_1"/>
    <property type="match status" value="3"/>
</dbReference>
<feature type="domain" description="4Fe-4S ferredoxin-type" evidence="5">
    <location>
        <begin position="546"/>
        <end position="575"/>
    </location>
</feature>
<evidence type="ECO:0000256" key="3">
    <source>
        <dbReference type="ARBA" id="ARBA00023004"/>
    </source>
</evidence>
<dbReference type="Gene3D" id="3.30.70.20">
    <property type="match status" value="2"/>
</dbReference>
<keyword evidence="7" id="KW-1185">Reference proteome</keyword>
<dbReference type="PROSITE" id="PS51379">
    <property type="entry name" value="4FE4S_FER_2"/>
    <property type="match status" value="3"/>
</dbReference>
<dbReference type="GO" id="GO:0046872">
    <property type="term" value="F:metal ion binding"/>
    <property type="evidence" value="ECO:0007669"/>
    <property type="project" value="UniProtKB-KW"/>
</dbReference>
<evidence type="ECO:0000313" key="6">
    <source>
        <dbReference type="EMBL" id="SPJ30719.1"/>
    </source>
</evidence>
<organism evidence="6 7">
    <name type="scientific">Falsiruegeria mediterranea M17</name>
    <dbReference type="NCBI Taxonomy" id="1200281"/>
    <lineage>
        <taxon>Bacteria</taxon>
        <taxon>Pseudomonadati</taxon>
        <taxon>Pseudomonadota</taxon>
        <taxon>Alphaproteobacteria</taxon>
        <taxon>Rhodobacterales</taxon>
        <taxon>Roseobacteraceae</taxon>
        <taxon>Falsiruegeria</taxon>
    </lineage>
</organism>
<keyword evidence="3" id="KW-0408">Iron</keyword>
<dbReference type="EMBL" id="ONZG01000013">
    <property type="protein sequence ID" value="SPJ30719.1"/>
    <property type="molecule type" value="Genomic_DNA"/>
</dbReference>
<proteinExistence type="predicted"/>
<gene>
    <name evidence="6" type="primary">fdxA_2</name>
    <name evidence="6" type="ORF">TRM7615_04253</name>
</gene>
<evidence type="ECO:0000256" key="4">
    <source>
        <dbReference type="ARBA" id="ARBA00023014"/>
    </source>
</evidence>
<keyword evidence="1" id="KW-0004">4Fe-4S</keyword>
<dbReference type="InterPro" id="IPR017896">
    <property type="entry name" value="4Fe4S_Fe-S-bd"/>
</dbReference>
<dbReference type="PANTHER" id="PTHR43687:SF4">
    <property type="entry name" value="BLR5484 PROTEIN"/>
    <property type="match status" value="1"/>
</dbReference>
<accession>A0A2R8CEC6</accession>
<dbReference type="AlphaFoldDB" id="A0A2R8CEC6"/>
<protein>
    <submittedName>
        <fullName evidence="6">Ferredoxin 7Fe</fullName>
    </submittedName>
</protein>
<feature type="domain" description="4Fe-4S ferredoxin-type" evidence="5">
    <location>
        <begin position="349"/>
        <end position="378"/>
    </location>
</feature>
<evidence type="ECO:0000259" key="5">
    <source>
        <dbReference type="PROSITE" id="PS51379"/>
    </source>
</evidence>
<evidence type="ECO:0000313" key="7">
    <source>
        <dbReference type="Proteomes" id="UP000244898"/>
    </source>
</evidence>
<evidence type="ECO:0000256" key="2">
    <source>
        <dbReference type="ARBA" id="ARBA00022723"/>
    </source>
</evidence>